<reference evidence="1" key="2">
    <citation type="journal article" date="2015" name="Fish Shellfish Immunol.">
        <title>Early steps in the European eel (Anguilla anguilla)-Vibrio vulnificus interaction in the gills: Role of the RtxA13 toxin.</title>
        <authorList>
            <person name="Callol A."/>
            <person name="Pajuelo D."/>
            <person name="Ebbesson L."/>
            <person name="Teles M."/>
            <person name="MacKenzie S."/>
            <person name="Amaro C."/>
        </authorList>
    </citation>
    <scope>NUCLEOTIDE SEQUENCE</scope>
</reference>
<name>A0A0E9Q2C3_ANGAN</name>
<dbReference type="AlphaFoldDB" id="A0A0E9Q2C3"/>
<sequence>MPTTQFSHTAKILYNWDCLKKKIIYIYKL</sequence>
<protein>
    <submittedName>
        <fullName evidence="1">Uncharacterized protein</fullName>
    </submittedName>
</protein>
<reference evidence="1" key="1">
    <citation type="submission" date="2014-11" db="EMBL/GenBank/DDBJ databases">
        <authorList>
            <person name="Amaro Gonzalez C."/>
        </authorList>
    </citation>
    <scope>NUCLEOTIDE SEQUENCE</scope>
</reference>
<evidence type="ECO:0000313" key="1">
    <source>
        <dbReference type="EMBL" id="JAH10238.1"/>
    </source>
</evidence>
<proteinExistence type="predicted"/>
<accession>A0A0E9Q2C3</accession>
<dbReference type="EMBL" id="GBXM01098339">
    <property type="protein sequence ID" value="JAH10238.1"/>
    <property type="molecule type" value="Transcribed_RNA"/>
</dbReference>
<organism evidence="1">
    <name type="scientific">Anguilla anguilla</name>
    <name type="common">European freshwater eel</name>
    <name type="synonym">Muraena anguilla</name>
    <dbReference type="NCBI Taxonomy" id="7936"/>
    <lineage>
        <taxon>Eukaryota</taxon>
        <taxon>Metazoa</taxon>
        <taxon>Chordata</taxon>
        <taxon>Craniata</taxon>
        <taxon>Vertebrata</taxon>
        <taxon>Euteleostomi</taxon>
        <taxon>Actinopterygii</taxon>
        <taxon>Neopterygii</taxon>
        <taxon>Teleostei</taxon>
        <taxon>Anguilliformes</taxon>
        <taxon>Anguillidae</taxon>
        <taxon>Anguilla</taxon>
    </lineage>
</organism>